<proteinExistence type="inferred from homology"/>
<reference evidence="3" key="1">
    <citation type="journal article" date="2023" name="Plant J.">
        <title>Genome sequences and population genomics provide insights into the demographic history, inbreeding, and mutation load of two 'living fossil' tree species of Dipteronia.</title>
        <authorList>
            <person name="Feng Y."/>
            <person name="Comes H.P."/>
            <person name="Chen J."/>
            <person name="Zhu S."/>
            <person name="Lu R."/>
            <person name="Zhang X."/>
            <person name="Li P."/>
            <person name="Qiu J."/>
            <person name="Olsen K.M."/>
            <person name="Qiu Y."/>
        </authorList>
    </citation>
    <scope>NUCLEOTIDE SEQUENCE</scope>
    <source>
        <strain evidence="3">NBL</strain>
    </source>
</reference>
<name>A0AAE0EAZ7_9ROSI</name>
<dbReference type="GO" id="GO:0035251">
    <property type="term" value="F:UDP-glucosyltransferase activity"/>
    <property type="evidence" value="ECO:0007669"/>
    <property type="project" value="InterPro"/>
</dbReference>
<dbReference type="PANTHER" id="PTHR48049:SF65">
    <property type="entry name" value="ANTHOCYANIDIN 3-O-GLUCOSYLTRANSFERASE"/>
    <property type="match status" value="1"/>
</dbReference>
<dbReference type="Pfam" id="PF00201">
    <property type="entry name" value="UDPGT"/>
    <property type="match status" value="1"/>
</dbReference>
<protein>
    <submittedName>
        <fullName evidence="3">Uncharacterized protein</fullName>
    </submittedName>
</protein>
<accession>A0AAE0EAZ7</accession>
<dbReference type="Proteomes" id="UP001281410">
    <property type="component" value="Unassembled WGS sequence"/>
</dbReference>
<evidence type="ECO:0000256" key="1">
    <source>
        <dbReference type="ARBA" id="ARBA00009995"/>
    </source>
</evidence>
<dbReference type="SUPFAM" id="SSF53756">
    <property type="entry name" value="UDP-Glycosyltransferase/glycogen phosphorylase"/>
    <property type="match status" value="1"/>
</dbReference>
<evidence type="ECO:0000256" key="2">
    <source>
        <dbReference type="ARBA" id="ARBA00022679"/>
    </source>
</evidence>
<dbReference type="InterPro" id="IPR002213">
    <property type="entry name" value="UDP_glucos_trans"/>
</dbReference>
<dbReference type="Gene3D" id="3.40.50.2000">
    <property type="entry name" value="Glycogen Phosphorylase B"/>
    <property type="match status" value="2"/>
</dbReference>
<evidence type="ECO:0000313" key="3">
    <source>
        <dbReference type="EMBL" id="KAK3221469.1"/>
    </source>
</evidence>
<dbReference type="AlphaFoldDB" id="A0AAE0EAZ7"/>
<sequence>MPEAHIKHIAVFAFPFTTHAAPLLSLVRKLSESAPNVKFCLFNTAKSNRSFFYKDVDFERVKPQSVDIGLPEGCLPTRALMQEPIEYFLKAMPENFKRAMTEIRLAFDGLITDAFFWFAKDMADQIRVLWIPYFTVGPRAMLVHVVADDLRAQLGINGPEEQTLDFLAGFSAIRSMDVPEGIISGSLDCPLATMMNKMGQMLPHASAIAINSFEEINPIVVQTLKSRLSNFLNIDWLDQHPRSLALVVYISFGSVITPPPHELEALAEALEACKFPFLWSFRGNVEEKFPKRFLERTKEKGLISRAQPEDCGESVGVGVGVEGGKFTKKGAIKALQVILSSKKRKLMTKKIGVLKQLAFTAADTDGSSIANFNFVVDFISKR</sequence>
<dbReference type="PANTHER" id="PTHR48049">
    <property type="entry name" value="GLYCOSYLTRANSFERASE"/>
    <property type="match status" value="1"/>
</dbReference>
<evidence type="ECO:0000313" key="4">
    <source>
        <dbReference type="Proteomes" id="UP001281410"/>
    </source>
</evidence>
<organism evidence="3 4">
    <name type="scientific">Dipteronia sinensis</name>
    <dbReference type="NCBI Taxonomy" id="43782"/>
    <lineage>
        <taxon>Eukaryota</taxon>
        <taxon>Viridiplantae</taxon>
        <taxon>Streptophyta</taxon>
        <taxon>Embryophyta</taxon>
        <taxon>Tracheophyta</taxon>
        <taxon>Spermatophyta</taxon>
        <taxon>Magnoliopsida</taxon>
        <taxon>eudicotyledons</taxon>
        <taxon>Gunneridae</taxon>
        <taxon>Pentapetalae</taxon>
        <taxon>rosids</taxon>
        <taxon>malvids</taxon>
        <taxon>Sapindales</taxon>
        <taxon>Sapindaceae</taxon>
        <taxon>Hippocastanoideae</taxon>
        <taxon>Acereae</taxon>
        <taxon>Dipteronia</taxon>
    </lineage>
</organism>
<gene>
    <name evidence="3" type="ORF">Dsin_008494</name>
</gene>
<comment type="similarity">
    <text evidence="1">Belongs to the UDP-glycosyltransferase family.</text>
</comment>
<dbReference type="InterPro" id="IPR050481">
    <property type="entry name" value="UDP-glycosyltransf_plant"/>
</dbReference>
<comment type="caution">
    <text evidence="3">The sequence shown here is derived from an EMBL/GenBank/DDBJ whole genome shotgun (WGS) entry which is preliminary data.</text>
</comment>
<dbReference type="EMBL" id="JANJYJ010000003">
    <property type="protein sequence ID" value="KAK3221469.1"/>
    <property type="molecule type" value="Genomic_DNA"/>
</dbReference>
<keyword evidence="2" id="KW-0808">Transferase</keyword>
<keyword evidence="4" id="KW-1185">Reference proteome</keyword>